<dbReference type="AlphaFoldDB" id="A0A1X0NLX2"/>
<dbReference type="CDD" id="cd23713">
    <property type="entry name" value="RESC19"/>
    <property type="match status" value="1"/>
</dbReference>
<proteinExistence type="predicted"/>
<dbReference type="RefSeq" id="XP_028879604.1">
    <property type="nucleotide sequence ID" value="XM_029029048.1"/>
</dbReference>
<comment type="caution">
    <text evidence="1">The sequence shown here is derived from an EMBL/GenBank/DDBJ whole genome shotgun (WGS) entry which is preliminary data.</text>
</comment>
<name>A0A1X0NLX2_9TRYP</name>
<accession>A0A1X0NLX2</accession>
<keyword evidence="2" id="KW-1185">Reference proteome</keyword>
<dbReference type="EMBL" id="NBCO01000034">
    <property type="protein sequence ID" value="ORC85538.1"/>
    <property type="molecule type" value="Genomic_DNA"/>
</dbReference>
<sequence>MRRGCVLQTAADRTARALTLPLLLDTVRRDPGMTAVYYANRYFGRERQMEVTRLLWGELKLYGQVIIDRIDGPEEPPRWYPVFSLPRKMHKIRRHRPEEEDLSVLQQGIEHGSSTPAKMTGEGDSEAAASLSAAAEDGIVSLVQAMPGHDIQFYIGELSTALQPYAPTAFRRLREAGIITREQTPQGTFVWR</sequence>
<dbReference type="VEuPathDB" id="TriTrypDB:TM35_000341500"/>
<reference evidence="1 2" key="1">
    <citation type="submission" date="2017-03" db="EMBL/GenBank/DDBJ databases">
        <title>An alternative strategy for trypanosome survival in the mammalian bloodstream revealed through genome and transcriptome analysis of the ubiquitous bovine parasite Trypanosoma (Megatrypanum) theileri.</title>
        <authorList>
            <person name="Kelly S."/>
            <person name="Ivens A."/>
            <person name="Mott A."/>
            <person name="O'Neill E."/>
            <person name="Emms D."/>
            <person name="Macleod O."/>
            <person name="Voorheis P."/>
            <person name="Matthews J."/>
            <person name="Matthews K."/>
            <person name="Carrington M."/>
        </authorList>
    </citation>
    <scope>NUCLEOTIDE SEQUENCE [LARGE SCALE GENOMIC DNA]</scope>
    <source>
        <strain evidence="1">Edinburgh</strain>
    </source>
</reference>
<evidence type="ECO:0000313" key="1">
    <source>
        <dbReference type="EMBL" id="ORC85538.1"/>
    </source>
</evidence>
<protein>
    <submittedName>
        <fullName evidence="1">Uncharacterized protein</fullName>
    </submittedName>
</protein>
<gene>
    <name evidence="1" type="ORF">TM35_000341500</name>
</gene>
<evidence type="ECO:0000313" key="2">
    <source>
        <dbReference type="Proteomes" id="UP000192257"/>
    </source>
</evidence>
<dbReference type="Proteomes" id="UP000192257">
    <property type="component" value="Unassembled WGS sequence"/>
</dbReference>
<organism evidence="1 2">
    <name type="scientific">Trypanosoma theileri</name>
    <dbReference type="NCBI Taxonomy" id="67003"/>
    <lineage>
        <taxon>Eukaryota</taxon>
        <taxon>Discoba</taxon>
        <taxon>Euglenozoa</taxon>
        <taxon>Kinetoplastea</taxon>
        <taxon>Metakinetoplastina</taxon>
        <taxon>Trypanosomatida</taxon>
        <taxon>Trypanosomatidae</taxon>
        <taxon>Trypanosoma</taxon>
    </lineage>
</organism>
<dbReference type="OrthoDB" id="277304at2759"/>
<dbReference type="GeneID" id="39988828"/>